<dbReference type="AlphaFoldDB" id="A0A3Q2XDR0"/>
<reference evidence="5" key="2">
    <citation type="submission" date="2025-09" db="UniProtKB">
        <authorList>
            <consortium name="Ensembl"/>
        </authorList>
    </citation>
    <scope>IDENTIFICATION</scope>
</reference>
<evidence type="ECO:0000256" key="3">
    <source>
        <dbReference type="SAM" id="MobiDB-lite"/>
    </source>
</evidence>
<dbReference type="Gene3D" id="3.40.50.150">
    <property type="entry name" value="Vaccinia Virus protein VP39"/>
    <property type="match status" value="1"/>
</dbReference>
<name>A0A3Q2XDR0_HIPCM</name>
<dbReference type="GO" id="GO:0032259">
    <property type="term" value="P:methylation"/>
    <property type="evidence" value="ECO:0007669"/>
    <property type="project" value="UniProtKB-KW"/>
</dbReference>
<protein>
    <submittedName>
        <fullName evidence="5">Methyltransferase 21C, AARS1 lysine</fullName>
    </submittedName>
</protein>
<dbReference type="GO" id="GO:0008168">
    <property type="term" value="F:methyltransferase activity"/>
    <property type="evidence" value="ECO:0007669"/>
    <property type="project" value="UniProtKB-KW"/>
</dbReference>
<organism evidence="5 6">
    <name type="scientific">Hippocampus comes</name>
    <name type="common">Tiger tail seahorse</name>
    <dbReference type="NCBI Taxonomy" id="109280"/>
    <lineage>
        <taxon>Eukaryota</taxon>
        <taxon>Metazoa</taxon>
        <taxon>Chordata</taxon>
        <taxon>Craniata</taxon>
        <taxon>Vertebrata</taxon>
        <taxon>Euteleostomi</taxon>
        <taxon>Actinopterygii</taxon>
        <taxon>Neopterygii</taxon>
        <taxon>Teleostei</taxon>
        <taxon>Neoteleostei</taxon>
        <taxon>Acanthomorphata</taxon>
        <taxon>Syngnathiaria</taxon>
        <taxon>Syngnathiformes</taxon>
        <taxon>Syngnathoidei</taxon>
        <taxon>Syngnathidae</taxon>
        <taxon>Hippocampus</taxon>
    </lineage>
</organism>
<keyword evidence="4" id="KW-0472">Membrane</keyword>
<dbReference type="InterPro" id="IPR029063">
    <property type="entry name" value="SAM-dependent_MTases_sf"/>
</dbReference>
<feature type="region of interest" description="Disordered" evidence="3">
    <location>
        <begin position="212"/>
        <end position="250"/>
    </location>
</feature>
<keyword evidence="1" id="KW-0489">Methyltransferase</keyword>
<evidence type="ECO:0000256" key="2">
    <source>
        <dbReference type="ARBA" id="ARBA00022691"/>
    </source>
</evidence>
<accession>A0A3Q2XDR0</accession>
<keyword evidence="4" id="KW-0812">Transmembrane</keyword>
<dbReference type="PANTHER" id="PTHR14614">
    <property type="entry name" value="HEPATOCELLULAR CARCINOMA-ASSOCIATED ANTIGEN"/>
    <property type="match status" value="1"/>
</dbReference>
<dbReference type="Proteomes" id="UP000264820">
    <property type="component" value="Unplaced"/>
</dbReference>
<keyword evidence="4" id="KW-1133">Transmembrane helix</keyword>
<dbReference type="OMA" id="ICIRESI"/>
<sequence length="250" mass="28084">MKSKQRRWSNHTTVKLSTSSKDKEIVIQEGFDSYAGMIWPGALALSQYLDSHRSQLNLMDKAVLEIGAGTGLLSIVASLLGAWVTATDLPDVLGNLTFNVSKNTRGRCRHTPQVAPLSWGYDLERTYPTAIYRYDYILAADVVYHHDFLDELLATLKHFCQPGTTLLLANKIRLESDQTFLDKFKRVFNTRLLEEDESLVIFMATCREAKEGEDMQDLQKGKARGEGMNSEGEGGRCHENMDGKSSRIDS</sequence>
<evidence type="ECO:0000313" key="5">
    <source>
        <dbReference type="Ensembl" id="ENSHCOP00000002258.1"/>
    </source>
</evidence>
<evidence type="ECO:0000313" key="6">
    <source>
        <dbReference type="Proteomes" id="UP000264820"/>
    </source>
</evidence>
<feature type="compositionally biased region" description="Basic and acidic residues" evidence="3">
    <location>
        <begin position="233"/>
        <end position="250"/>
    </location>
</feature>
<keyword evidence="1" id="KW-0808">Transferase</keyword>
<dbReference type="CDD" id="cd02440">
    <property type="entry name" value="AdoMet_MTases"/>
    <property type="match status" value="1"/>
</dbReference>
<feature type="compositionally biased region" description="Basic and acidic residues" evidence="3">
    <location>
        <begin position="212"/>
        <end position="225"/>
    </location>
</feature>
<dbReference type="GeneTree" id="ENSGT00940000156596"/>
<evidence type="ECO:0000256" key="4">
    <source>
        <dbReference type="SAM" id="Phobius"/>
    </source>
</evidence>
<dbReference type="PANTHER" id="PTHR14614:SF13">
    <property type="entry name" value="PROTEIN-LYSINE METHYLTRANSFERASE METTL21C"/>
    <property type="match status" value="1"/>
</dbReference>
<proteinExistence type="predicted"/>
<dbReference type="Ensembl" id="ENSHCOT00000010718.1">
    <property type="protein sequence ID" value="ENSHCOP00000002258.1"/>
    <property type="gene ID" value="ENSHCOG00000003367.1"/>
</dbReference>
<dbReference type="InterPro" id="IPR019410">
    <property type="entry name" value="Methyltransf_16"/>
</dbReference>
<dbReference type="Pfam" id="PF10294">
    <property type="entry name" value="Methyltransf_16"/>
    <property type="match status" value="1"/>
</dbReference>
<evidence type="ECO:0000256" key="1">
    <source>
        <dbReference type="ARBA" id="ARBA00022603"/>
    </source>
</evidence>
<keyword evidence="2" id="KW-0949">S-adenosyl-L-methionine</keyword>
<feature type="transmembrane region" description="Helical" evidence="4">
    <location>
        <begin position="62"/>
        <end position="84"/>
    </location>
</feature>
<keyword evidence="6" id="KW-1185">Reference proteome</keyword>
<dbReference type="SUPFAM" id="SSF53335">
    <property type="entry name" value="S-adenosyl-L-methionine-dependent methyltransferases"/>
    <property type="match status" value="1"/>
</dbReference>
<reference evidence="5" key="1">
    <citation type="submission" date="2025-08" db="UniProtKB">
        <authorList>
            <consortium name="Ensembl"/>
        </authorList>
    </citation>
    <scope>IDENTIFICATION</scope>
</reference>